<evidence type="ECO:0000313" key="2">
    <source>
        <dbReference type="Proteomes" id="UP000887563"/>
    </source>
</evidence>
<name>A0A914KMG6_MELIC</name>
<feature type="transmembrane region" description="Helical" evidence="1">
    <location>
        <begin position="12"/>
        <end position="28"/>
    </location>
</feature>
<dbReference type="WBParaSite" id="Minc3s00047g02579">
    <property type="protein sequence ID" value="Minc3s00047g02579"/>
    <property type="gene ID" value="Minc3s00047g02579"/>
</dbReference>
<keyword evidence="1" id="KW-0472">Membrane</keyword>
<evidence type="ECO:0000256" key="1">
    <source>
        <dbReference type="SAM" id="Phobius"/>
    </source>
</evidence>
<dbReference type="AlphaFoldDB" id="A0A914KMG6"/>
<protein>
    <submittedName>
        <fullName evidence="3">Candidate secreted effector</fullName>
    </submittedName>
</protein>
<proteinExistence type="predicted"/>
<dbReference type="Proteomes" id="UP000887563">
    <property type="component" value="Unplaced"/>
</dbReference>
<keyword evidence="1" id="KW-0812">Transmembrane</keyword>
<accession>A0A914KMG6</accession>
<evidence type="ECO:0000313" key="3">
    <source>
        <dbReference type="WBParaSite" id="Minc3s00047g02579"/>
    </source>
</evidence>
<sequence>MVLMLLLEVLELFLLRIIWLLLLVQFYYQKKVFRRIRINLFFAIFSGAFSH</sequence>
<keyword evidence="1" id="KW-1133">Transmembrane helix</keyword>
<keyword evidence="2" id="KW-1185">Reference proteome</keyword>
<reference evidence="3" key="1">
    <citation type="submission" date="2022-11" db="UniProtKB">
        <authorList>
            <consortium name="WormBaseParasite"/>
        </authorList>
    </citation>
    <scope>IDENTIFICATION</scope>
</reference>
<organism evidence="2 3">
    <name type="scientific">Meloidogyne incognita</name>
    <name type="common">Southern root-knot nematode worm</name>
    <name type="synonym">Oxyuris incognita</name>
    <dbReference type="NCBI Taxonomy" id="6306"/>
    <lineage>
        <taxon>Eukaryota</taxon>
        <taxon>Metazoa</taxon>
        <taxon>Ecdysozoa</taxon>
        <taxon>Nematoda</taxon>
        <taxon>Chromadorea</taxon>
        <taxon>Rhabditida</taxon>
        <taxon>Tylenchina</taxon>
        <taxon>Tylenchomorpha</taxon>
        <taxon>Tylenchoidea</taxon>
        <taxon>Meloidogynidae</taxon>
        <taxon>Meloidogyninae</taxon>
        <taxon>Meloidogyne</taxon>
        <taxon>Meloidogyne incognita group</taxon>
    </lineage>
</organism>